<sequence length="437" mass="48013">MSTQNASSSVCGGTSKDQSTCVEKQLASMEQHAVRHQEEHDDDDNGCTRKRACVASVTVLYLALLVWGVTFTILYIREVQGLNGFSINSTHQPPETKFANSSLEETSTIMTSTANSSQRTSTILTSTDNSSQQTSTIMTSTTNSSQGTFSPNLTFCGKVKSDKITFGGAGREEGKFSEISGVAVSANNEVFVADRLNKRVQVFSLNGTFLRLFSTVSPGGEIIQPHDVTINRAGHLWVVGFNIDGKSPAFLHVLRYNLEGRQVSTFNKWHSRGMATITTDSRNNNVIVWNQREVLIFHPNGTRLGKFRLPLTHTLHDNIAVDDKGNFFLASSHHRIVKVFSSKGHYLYQFGASTNKKVKGRPKSICIDAFGRVLVAQNASGGRVDIFTRDGDFVRTILNSSDAIPEPFRLALAPGGQLVVAYKENFVSIFPCQKVYP</sequence>
<dbReference type="SUPFAM" id="SSF101898">
    <property type="entry name" value="NHL repeat"/>
    <property type="match status" value="1"/>
</dbReference>
<keyword evidence="1" id="KW-0677">Repeat</keyword>
<feature type="region of interest" description="Disordered" evidence="3">
    <location>
        <begin position="109"/>
        <end position="145"/>
    </location>
</feature>
<reference evidence="5" key="1">
    <citation type="journal article" date="2008" name="Nature">
        <title>The amphioxus genome and the evolution of the chordate karyotype.</title>
        <authorList>
            <consortium name="US DOE Joint Genome Institute (JGI-PGF)"/>
            <person name="Putnam N.H."/>
            <person name="Butts T."/>
            <person name="Ferrier D.E.K."/>
            <person name="Furlong R.F."/>
            <person name="Hellsten U."/>
            <person name="Kawashima T."/>
            <person name="Robinson-Rechavi M."/>
            <person name="Shoguchi E."/>
            <person name="Terry A."/>
            <person name="Yu J.-K."/>
            <person name="Benito-Gutierrez E.L."/>
            <person name="Dubchak I."/>
            <person name="Garcia-Fernandez J."/>
            <person name="Gibson-Brown J.J."/>
            <person name="Grigoriev I.V."/>
            <person name="Horton A.C."/>
            <person name="de Jong P.J."/>
            <person name="Jurka J."/>
            <person name="Kapitonov V.V."/>
            <person name="Kohara Y."/>
            <person name="Kuroki Y."/>
            <person name="Lindquist E."/>
            <person name="Lucas S."/>
            <person name="Osoegawa K."/>
            <person name="Pennacchio L.A."/>
            <person name="Salamov A.A."/>
            <person name="Satou Y."/>
            <person name="Sauka-Spengler T."/>
            <person name="Schmutz J."/>
            <person name="Shin-I T."/>
            <person name="Toyoda A."/>
            <person name="Bronner-Fraser M."/>
            <person name="Fujiyama A."/>
            <person name="Holland L.Z."/>
            <person name="Holland P.W.H."/>
            <person name="Satoh N."/>
            <person name="Rokhsar D.S."/>
        </authorList>
    </citation>
    <scope>NUCLEOTIDE SEQUENCE [LARGE SCALE GENOMIC DNA]</scope>
    <source>
        <strain evidence="5">S238N-H82</strain>
        <tissue evidence="5">Testes</tissue>
    </source>
</reference>
<feature type="compositionally biased region" description="Low complexity" evidence="3">
    <location>
        <begin position="125"/>
        <end position="145"/>
    </location>
</feature>
<dbReference type="InterPro" id="IPR050952">
    <property type="entry name" value="TRIM-NHL_E3_ligases"/>
</dbReference>
<keyword evidence="4" id="KW-0812">Transmembrane</keyword>
<dbReference type="PROSITE" id="PS51125">
    <property type="entry name" value="NHL"/>
    <property type="match status" value="1"/>
</dbReference>
<dbReference type="InterPro" id="IPR011042">
    <property type="entry name" value="6-blade_b-propeller_TolB-like"/>
</dbReference>
<organism>
    <name type="scientific">Branchiostoma floridae</name>
    <name type="common">Florida lancelet</name>
    <name type="synonym">Amphioxus</name>
    <dbReference type="NCBI Taxonomy" id="7739"/>
    <lineage>
        <taxon>Eukaryota</taxon>
        <taxon>Metazoa</taxon>
        <taxon>Chordata</taxon>
        <taxon>Cephalochordata</taxon>
        <taxon>Leptocardii</taxon>
        <taxon>Amphioxiformes</taxon>
        <taxon>Branchiostomatidae</taxon>
        <taxon>Branchiostoma</taxon>
    </lineage>
</organism>
<evidence type="ECO:0000313" key="5">
    <source>
        <dbReference type="EMBL" id="EEN56930.1"/>
    </source>
</evidence>
<dbReference type="InterPro" id="IPR001258">
    <property type="entry name" value="NHL_repeat"/>
</dbReference>
<dbReference type="AlphaFoldDB" id="C3YS25"/>
<dbReference type="PANTHER" id="PTHR24104:SF50">
    <property type="entry name" value="SMP-30_GLUCONOLACTONASE_LRE-LIKE REGION DOMAIN-CONTAINING PROTEIN"/>
    <property type="match status" value="1"/>
</dbReference>
<feature type="repeat" description="NHL" evidence="2">
    <location>
        <begin position="163"/>
        <end position="206"/>
    </location>
</feature>
<dbReference type="eggNOG" id="KOG2177">
    <property type="taxonomic scope" value="Eukaryota"/>
</dbReference>
<gene>
    <name evidence="5" type="ORF">BRAFLDRAFT_75794</name>
</gene>
<dbReference type="PANTHER" id="PTHR24104">
    <property type="entry name" value="E3 UBIQUITIN-PROTEIN LIGASE NHLRC1-RELATED"/>
    <property type="match status" value="1"/>
</dbReference>
<evidence type="ECO:0000256" key="1">
    <source>
        <dbReference type="ARBA" id="ARBA00022737"/>
    </source>
</evidence>
<dbReference type="EMBL" id="GG666548">
    <property type="protein sequence ID" value="EEN56930.1"/>
    <property type="molecule type" value="Genomic_DNA"/>
</dbReference>
<protein>
    <submittedName>
        <fullName evidence="5">Uncharacterized protein</fullName>
    </submittedName>
</protein>
<name>C3YS25_BRAFL</name>
<keyword evidence="4" id="KW-1133">Transmembrane helix</keyword>
<evidence type="ECO:0000256" key="3">
    <source>
        <dbReference type="SAM" id="MobiDB-lite"/>
    </source>
</evidence>
<dbReference type="InParanoid" id="C3YS25"/>
<evidence type="ECO:0000256" key="4">
    <source>
        <dbReference type="SAM" id="Phobius"/>
    </source>
</evidence>
<keyword evidence="4" id="KW-0472">Membrane</keyword>
<accession>C3YS25</accession>
<dbReference type="Pfam" id="PF01436">
    <property type="entry name" value="NHL"/>
    <property type="match status" value="1"/>
</dbReference>
<dbReference type="CDD" id="cd05819">
    <property type="entry name" value="NHL"/>
    <property type="match status" value="1"/>
</dbReference>
<feature type="transmembrane region" description="Helical" evidence="4">
    <location>
        <begin position="59"/>
        <end position="76"/>
    </location>
</feature>
<dbReference type="Gene3D" id="2.120.10.30">
    <property type="entry name" value="TolB, C-terminal domain"/>
    <property type="match status" value="1"/>
</dbReference>
<feature type="region of interest" description="Disordered" evidence="3">
    <location>
        <begin position="24"/>
        <end position="47"/>
    </location>
</feature>
<dbReference type="STRING" id="7739.C3YS25"/>
<evidence type="ECO:0000256" key="2">
    <source>
        <dbReference type="PROSITE-ProRule" id="PRU00504"/>
    </source>
</evidence>
<feature type="compositionally biased region" description="Polar residues" evidence="3">
    <location>
        <begin position="109"/>
        <end position="124"/>
    </location>
</feature>
<proteinExistence type="predicted"/>